<dbReference type="RefSeq" id="WP_108923962.1">
    <property type="nucleotide sequence ID" value="NZ_BFCH01000018.1"/>
</dbReference>
<reference evidence="2" key="1">
    <citation type="journal article" date="2018" name="Genome Announc.">
        <title>Draft Genome Sequence of Mycobacterium montefiorense Isolated from Japanese Black Salamander (Hynobius nigrescens).</title>
        <authorList>
            <person name="Fukano H."/>
            <person name="Yoshida M."/>
            <person name="Shimizu A."/>
            <person name="Iwao H."/>
            <person name="Katayama Y."/>
            <person name="Omatsu T."/>
            <person name="Mizutani T."/>
            <person name="Kurata O."/>
            <person name="Wada S."/>
            <person name="Hoshino Y."/>
        </authorList>
    </citation>
    <scope>NUCLEOTIDE SEQUENCE</scope>
    <source>
        <strain evidence="2">BS</strain>
    </source>
</reference>
<dbReference type="Proteomes" id="UP000245060">
    <property type="component" value="Unassembled WGS sequence"/>
</dbReference>
<dbReference type="AlphaFoldDB" id="A0AA37UUB4"/>
<dbReference type="SUPFAM" id="SSF54427">
    <property type="entry name" value="NTF2-like"/>
    <property type="match status" value="1"/>
</dbReference>
<keyword evidence="4" id="KW-1185">Reference proteome</keyword>
<evidence type="ECO:0000259" key="1">
    <source>
        <dbReference type="Pfam" id="PF12680"/>
    </source>
</evidence>
<evidence type="ECO:0000313" key="5">
    <source>
        <dbReference type="Proteomes" id="UP001139505"/>
    </source>
</evidence>
<feature type="domain" description="SnoaL-like" evidence="1">
    <location>
        <begin position="12"/>
        <end position="109"/>
    </location>
</feature>
<reference evidence="3" key="4">
    <citation type="submission" date="2022-04" db="EMBL/GenBank/DDBJ databases">
        <authorList>
            <person name="Komine T."/>
            <person name="Fukano H."/>
            <person name="Wada S."/>
        </authorList>
    </citation>
    <scope>NUCLEOTIDE SEQUENCE</scope>
    <source>
        <strain evidence="3">NJB18185</strain>
    </source>
</reference>
<dbReference type="InterPro" id="IPR032710">
    <property type="entry name" value="NTF2-like_dom_sf"/>
</dbReference>
<reference evidence="4" key="2">
    <citation type="submission" date="2018-04" db="EMBL/GenBank/DDBJ databases">
        <title>Draft genome sequence of Mycobacterium montefiorense isolated from Japanese black salamander.</title>
        <authorList>
            <person name="Fukano H."/>
            <person name="Yoshida M."/>
            <person name="Shimizu A."/>
            <person name="Iwao H."/>
            <person name="Kurata O."/>
            <person name="Katayama Y."/>
            <person name="Omatsu T."/>
            <person name="Mizutani T."/>
            <person name="Wada S."/>
            <person name="Hoshino Y."/>
        </authorList>
    </citation>
    <scope>NUCLEOTIDE SEQUENCE [LARGE SCALE GENOMIC DNA]</scope>
    <source>
        <strain evidence="4">BS</strain>
    </source>
</reference>
<name>A0AA37UUB4_9MYCO</name>
<dbReference type="Pfam" id="PF12680">
    <property type="entry name" value="SnoaL_2"/>
    <property type="match status" value="1"/>
</dbReference>
<protein>
    <recommendedName>
        <fullName evidence="1">SnoaL-like domain-containing protein</fullName>
    </recommendedName>
</protein>
<comment type="caution">
    <text evidence="3">The sequence shown here is derived from an EMBL/GenBank/DDBJ whole genome shotgun (WGS) entry which is preliminary data.</text>
</comment>
<proteinExistence type="predicted"/>
<evidence type="ECO:0000313" key="3">
    <source>
        <dbReference type="EMBL" id="GKU71456.1"/>
    </source>
</evidence>
<evidence type="ECO:0000313" key="2">
    <source>
        <dbReference type="EMBL" id="GBG39203.1"/>
    </source>
</evidence>
<dbReference type="Gene3D" id="3.10.450.50">
    <property type="match status" value="1"/>
</dbReference>
<dbReference type="GeneID" id="97437983"/>
<accession>A0AA37UUB4</accession>
<reference evidence="3" key="3">
    <citation type="journal article" date="2022" name="Microbiol. Resour. Announc.">
        <title>Draft Genome Sequences of Eight Mycobacterium montefiorense Strains Isolated from Salamanders in Captivity.</title>
        <authorList>
            <person name="Komine T."/>
            <person name="Ihara H."/>
            <person name="Fukano H."/>
            <person name="Hoshino Y."/>
            <person name="Kurata O."/>
            <person name="Wada S."/>
        </authorList>
    </citation>
    <scope>NUCLEOTIDE SEQUENCE</scope>
    <source>
        <strain evidence="3">NJB18185</strain>
    </source>
</reference>
<evidence type="ECO:0000313" key="4">
    <source>
        <dbReference type="Proteomes" id="UP000245060"/>
    </source>
</evidence>
<dbReference type="EMBL" id="BQYH01000005">
    <property type="protein sequence ID" value="GKU71456.1"/>
    <property type="molecule type" value="Genomic_DNA"/>
</dbReference>
<dbReference type="EMBL" id="BFCH01000018">
    <property type="protein sequence ID" value="GBG39203.1"/>
    <property type="molecule type" value="Genomic_DNA"/>
</dbReference>
<gene>
    <name evidence="2" type="ORF">MmonteBS_35750</name>
    <name evidence="3" type="ORF">NJB18185_12320</name>
</gene>
<sequence length="122" mass="13507">MTEPNHPQPHHVFEIVDTMDLDKLAALFADDARVSFGNEPAYVGPSAIRNGVKGFFDTIAGIHHTLVRVWRIGDDTIAHVDATYQRKDGTEVTLPAATVYHADADGKIDDYRVFLDVTPIYA</sequence>
<organism evidence="3 5">
    <name type="scientific">Mycobacterium montefiorense</name>
    <dbReference type="NCBI Taxonomy" id="154654"/>
    <lineage>
        <taxon>Bacteria</taxon>
        <taxon>Bacillati</taxon>
        <taxon>Actinomycetota</taxon>
        <taxon>Actinomycetes</taxon>
        <taxon>Mycobacteriales</taxon>
        <taxon>Mycobacteriaceae</taxon>
        <taxon>Mycobacterium</taxon>
        <taxon>Mycobacterium simiae complex</taxon>
    </lineage>
</organism>
<dbReference type="Proteomes" id="UP001139505">
    <property type="component" value="Unassembled WGS sequence"/>
</dbReference>
<dbReference type="InterPro" id="IPR037401">
    <property type="entry name" value="SnoaL-like"/>
</dbReference>